<protein>
    <submittedName>
        <fullName evidence="1">Uncharacterized protein</fullName>
    </submittedName>
</protein>
<reference evidence="1 2" key="1">
    <citation type="journal article" date="2021" name="PeerJ">
        <title>Analysis of 44 Vibrio anguillarum genomes reveals high genetic diversity.</title>
        <authorList>
            <person name="Hansen M.J."/>
            <person name="Dalsgaard I."/>
        </authorList>
    </citation>
    <scope>NUCLEOTIDE SEQUENCE [LARGE SCALE GENOMIC DNA]</scope>
    <source>
        <strain evidence="1 2">17-16730-2A</strain>
    </source>
</reference>
<dbReference type="RefSeq" id="WP_041947012.1">
    <property type="nucleotide sequence ID" value="NZ_CP020534.1"/>
</dbReference>
<organism evidence="1 2">
    <name type="scientific">Vibrio anguillarum</name>
    <name type="common">Listonella anguillarum</name>
    <dbReference type="NCBI Taxonomy" id="55601"/>
    <lineage>
        <taxon>Bacteria</taxon>
        <taxon>Pseudomonadati</taxon>
        <taxon>Pseudomonadota</taxon>
        <taxon>Gammaproteobacteria</taxon>
        <taxon>Vibrionales</taxon>
        <taxon>Vibrionaceae</taxon>
        <taxon>Vibrio</taxon>
    </lineage>
</organism>
<comment type="caution">
    <text evidence="1">The sequence shown here is derived from an EMBL/GenBank/DDBJ whole genome shotgun (WGS) entry which is preliminary data.</text>
</comment>
<dbReference type="KEGG" id="vau:VANGNB10_cI1639"/>
<evidence type="ECO:0000313" key="2">
    <source>
        <dbReference type="Proteomes" id="UP000722957"/>
    </source>
</evidence>
<dbReference type="AlphaFoldDB" id="A0A1Y0NUK0"/>
<gene>
    <name evidence="1" type="ORF">EAY07_12790</name>
</gene>
<sequence>MNNIKKAVDGVMSLRPAAISSRYVRDVKKAETMKRMSDLQFQKEMQSIMDGDIPSKSIYFFDNIDPNKAYVKNIQFNAYDPSRKQITNQ</sequence>
<accession>A0A1Y0NUK0</accession>
<dbReference type="EMBL" id="RDOM01000033">
    <property type="protein sequence ID" value="MBF4272898.1"/>
    <property type="molecule type" value="Genomic_DNA"/>
</dbReference>
<dbReference type="Proteomes" id="UP000722957">
    <property type="component" value="Unassembled WGS sequence"/>
</dbReference>
<evidence type="ECO:0000313" key="1">
    <source>
        <dbReference type="EMBL" id="MBF4272898.1"/>
    </source>
</evidence>
<proteinExistence type="predicted"/>
<name>A0A1Y0NUK0_VIBAN</name>